<evidence type="ECO:0000256" key="3">
    <source>
        <dbReference type="SAM" id="SignalP"/>
    </source>
</evidence>
<name>A0A0B2VJ18_TOXCA</name>
<dbReference type="Proteomes" id="UP000031036">
    <property type="component" value="Unassembled WGS sequence"/>
</dbReference>
<reference evidence="4 5" key="1">
    <citation type="submission" date="2014-11" db="EMBL/GenBank/DDBJ databases">
        <title>Genetic blueprint of the zoonotic pathogen Toxocara canis.</title>
        <authorList>
            <person name="Zhu X.-Q."/>
            <person name="Korhonen P.K."/>
            <person name="Cai H."/>
            <person name="Young N.D."/>
            <person name="Nejsum P."/>
            <person name="von Samson-Himmelstjerna G."/>
            <person name="Boag P.R."/>
            <person name="Tan P."/>
            <person name="Li Q."/>
            <person name="Min J."/>
            <person name="Yang Y."/>
            <person name="Wang X."/>
            <person name="Fang X."/>
            <person name="Hall R.S."/>
            <person name="Hofmann A."/>
            <person name="Sternberg P.W."/>
            <person name="Jex A.R."/>
            <person name="Gasser R.B."/>
        </authorList>
    </citation>
    <scope>NUCLEOTIDE SEQUENCE [LARGE SCALE GENOMIC DNA]</scope>
    <source>
        <strain evidence="4">PN_DK_2014</strain>
    </source>
</reference>
<feature type="region of interest" description="Disordered" evidence="1">
    <location>
        <begin position="206"/>
        <end position="284"/>
    </location>
</feature>
<feature type="region of interest" description="Disordered" evidence="1">
    <location>
        <begin position="62"/>
        <end position="88"/>
    </location>
</feature>
<dbReference type="EMBL" id="JPKZ01001541">
    <property type="protein sequence ID" value="KHN81374.1"/>
    <property type="molecule type" value="Genomic_DNA"/>
</dbReference>
<proteinExistence type="predicted"/>
<feature type="chain" id="PRO_5002077318" evidence="3">
    <location>
        <begin position="20"/>
        <end position="284"/>
    </location>
</feature>
<feature type="compositionally biased region" description="Low complexity" evidence="1">
    <location>
        <begin position="211"/>
        <end position="269"/>
    </location>
</feature>
<keyword evidence="3" id="KW-0732">Signal</keyword>
<evidence type="ECO:0000313" key="4">
    <source>
        <dbReference type="EMBL" id="KHN81374.1"/>
    </source>
</evidence>
<dbReference type="AlphaFoldDB" id="A0A0B2VJ18"/>
<evidence type="ECO:0000256" key="2">
    <source>
        <dbReference type="SAM" id="Phobius"/>
    </source>
</evidence>
<evidence type="ECO:0000256" key="1">
    <source>
        <dbReference type="SAM" id="MobiDB-lite"/>
    </source>
</evidence>
<feature type="signal peptide" evidence="3">
    <location>
        <begin position="1"/>
        <end position="19"/>
    </location>
</feature>
<comment type="caution">
    <text evidence="4">The sequence shown here is derived from an EMBL/GenBank/DDBJ whole genome shotgun (WGS) entry which is preliminary data.</text>
</comment>
<sequence>MRSVILFALAINLVIVLQAVPKKEKLVRVVVKKALRDKLKRIVKCSPIVRLNVNDKTKTLNVHLRTSRNSSRISSRSSSSNSSRKSSHESTTSCFSILHKYANGLKVVFPYGHQISHEVILQYCDLIQLSGSSKSKDGKRKHYMITKLRCQEKPRPPHHCFIEYIFVMIFACATLGTFITVFVQCCRGSRKQNREVYVGAAAVTSGPQPVGAASGTTSSQPAGAAGGTSSPQPAGAAGGTSSPQPAGSAAGKASPQPPSSSAATDSPQPDQSPKPSAPSAKAKG</sequence>
<organism evidence="4 5">
    <name type="scientific">Toxocara canis</name>
    <name type="common">Canine roundworm</name>
    <dbReference type="NCBI Taxonomy" id="6265"/>
    <lineage>
        <taxon>Eukaryota</taxon>
        <taxon>Metazoa</taxon>
        <taxon>Ecdysozoa</taxon>
        <taxon>Nematoda</taxon>
        <taxon>Chromadorea</taxon>
        <taxon>Rhabditida</taxon>
        <taxon>Spirurina</taxon>
        <taxon>Ascaridomorpha</taxon>
        <taxon>Ascaridoidea</taxon>
        <taxon>Toxocaridae</taxon>
        <taxon>Toxocara</taxon>
    </lineage>
</organism>
<feature type="compositionally biased region" description="Low complexity" evidence="1">
    <location>
        <begin position="67"/>
        <end position="88"/>
    </location>
</feature>
<keyword evidence="2" id="KW-1133">Transmembrane helix</keyword>
<keyword evidence="5" id="KW-1185">Reference proteome</keyword>
<accession>A0A0B2VJ18</accession>
<feature type="transmembrane region" description="Helical" evidence="2">
    <location>
        <begin position="161"/>
        <end position="183"/>
    </location>
</feature>
<evidence type="ECO:0000313" key="5">
    <source>
        <dbReference type="Proteomes" id="UP000031036"/>
    </source>
</evidence>
<gene>
    <name evidence="4" type="ORF">Tcan_05965</name>
</gene>
<keyword evidence="2" id="KW-0812">Transmembrane</keyword>
<keyword evidence="2" id="KW-0472">Membrane</keyword>
<protein>
    <submittedName>
        <fullName evidence="4">Uncharacterized protein</fullName>
    </submittedName>
</protein>